<reference evidence="3" key="1">
    <citation type="journal article" date="2005" name="Nature">
        <title>The map-based sequence of the rice genome.</title>
        <authorList>
            <consortium name="International rice genome sequencing project (IRGSP)"/>
            <person name="Matsumoto T."/>
            <person name="Wu J."/>
            <person name="Kanamori H."/>
            <person name="Katayose Y."/>
            <person name="Fujisawa M."/>
            <person name="Namiki N."/>
            <person name="Mizuno H."/>
            <person name="Yamamoto K."/>
            <person name="Antonio B.A."/>
            <person name="Baba T."/>
            <person name="Sakata K."/>
            <person name="Nagamura Y."/>
            <person name="Aoki H."/>
            <person name="Arikawa K."/>
            <person name="Arita K."/>
            <person name="Bito T."/>
            <person name="Chiden Y."/>
            <person name="Fujitsuka N."/>
            <person name="Fukunaka R."/>
            <person name="Hamada M."/>
            <person name="Harada C."/>
            <person name="Hayashi A."/>
            <person name="Hijishita S."/>
            <person name="Honda M."/>
            <person name="Hosokawa S."/>
            <person name="Ichikawa Y."/>
            <person name="Idonuma A."/>
            <person name="Iijima M."/>
            <person name="Ikeda M."/>
            <person name="Ikeno M."/>
            <person name="Ito K."/>
            <person name="Ito S."/>
            <person name="Ito T."/>
            <person name="Ito Y."/>
            <person name="Ito Y."/>
            <person name="Iwabuchi A."/>
            <person name="Kamiya K."/>
            <person name="Karasawa W."/>
            <person name="Kurita K."/>
            <person name="Katagiri S."/>
            <person name="Kikuta A."/>
            <person name="Kobayashi H."/>
            <person name="Kobayashi N."/>
            <person name="Machita K."/>
            <person name="Maehara T."/>
            <person name="Masukawa M."/>
            <person name="Mizubayashi T."/>
            <person name="Mukai Y."/>
            <person name="Nagasaki H."/>
            <person name="Nagata Y."/>
            <person name="Naito S."/>
            <person name="Nakashima M."/>
            <person name="Nakama Y."/>
            <person name="Nakamichi Y."/>
            <person name="Nakamura M."/>
            <person name="Meguro A."/>
            <person name="Negishi M."/>
            <person name="Ohta I."/>
            <person name="Ohta T."/>
            <person name="Okamoto M."/>
            <person name="Ono N."/>
            <person name="Saji S."/>
            <person name="Sakaguchi M."/>
            <person name="Sakai K."/>
            <person name="Shibata M."/>
            <person name="Shimokawa T."/>
            <person name="Song J."/>
            <person name="Takazaki Y."/>
            <person name="Terasawa K."/>
            <person name="Tsugane M."/>
            <person name="Tsuji K."/>
            <person name="Ueda S."/>
            <person name="Waki K."/>
            <person name="Yamagata H."/>
            <person name="Yamamoto M."/>
            <person name="Yamamoto S."/>
            <person name="Yamane H."/>
            <person name="Yoshiki S."/>
            <person name="Yoshihara R."/>
            <person name="Yukawa K."/>
            <person name="Zhong H."/>
            <person name="Yano M."/>
            <person name="Yuan Q."/>
            <person name="Ouyang S."/>
            <person name="Liu J."/>
            <person name="Jones K.M."/>
            <person name="Gansberger K."/>
            <person name="Moffat K."/>
            <person name="Hill J."/>
            <person name="Bera J."/>
            <person name="Fadrosh D."/>
            <person name="Jin S."/>
            <person name="Johri S."/>
            <person name="Kim M."/>
            <person name="Overton L."/>
            <person name="Reardon M."/>
            <person name="Tsitrin T."/>
            <person name="Vuong H."/>
            <person name="Weaver B."/>
            <person name="Ciecko A."/>
            <person name="Tallon L."/>
            <person name="Jackson J."/>
            <person name="Pai G."/>
            <person name="Aken S.V."/>
            <person name="Utterback T."/>
            <person name="Reidmuller S."/>
            <person name="Feldblyum T."/>
            <person name="Hsiao J."/>
            <person name="Zismann V."/>
            <person name="Iobst S."/>
            <person name="de Vazeille A.R."/>
            <person name="Buell C.R."/>
            <person name="Ying K."/>
            <person name="Li Y."/>
            <person name="Lu T."/>
            <person name="Huang Y."/>
            <person name="Zhao Q."/>
            <person name="Feng Q."/>
            <person name="Zhang L."/>
            <person name="Zhu J."/>
            <person name="Weng Q."/>
            <person name="Mu J."/>
            <person name="Lu Y."/>
            <person name="Fan D."/>
            <person name="Liu Y."/>
            <person name="Guan J."/>
            <person name="Zhang Y."/>
            <person name="Yu S."/>
            <person name="Liu X."/>
            <person name="Zhang Y."/>
            <person name="Hong G."/>
            <person name="Han B."/>
            <person name="Choisne N."/>
            <person name="Demange N."/>
            <person name="Orjeda G."/>
            <person name="Samain S."/>
            <person name="Cattolico L."/>
            <person name="Pelletier E."/>
            <person name="Couloux A."/>
            <person name="Segurens B."/>
            <person name="Wincker P."/>
            <person name="D'Hont A."/>
            <person name="Scarpelli C."/>
            <person name="Weissenbach J."/>
            <person name="Salanoubat M."/>
            <person name="Quetier F."/>
            <person name="Yu Y."/>
            <person name="Kim H.R."/>
            <person name="Rambo T."/>
            <person name="Currie J."/>
            <person name="Collura K."/>
            <person name="Luo M."/>
            <person name="Yang T."/>
            <person name="Ammiraju J.S.S."/>
            <person name="Engler F."/>
            <person name="Soderlund C."/>
            <person name="Wing R.A."/>
            <person name="Palmer L.E."/>
            <person name="de la Bastide M."/>
            <person name="Spiegel L."/>
            <person name="Nascimento L."/>
            <person name="Zutavern T."/>
            <person name="O'Shaughnessy A."/>
            <person name="Dike S."/>
            <person name="Dedhia N."/>
            <person name="Preston R."/>
            <person name="Balija V."/>
            <person name="McCombie W.R."/>
            <person name="Chow T."/>
            <person name="Chen H."/>
            <person name="Chung M."/>
            <person name="Chen C."/>
            <person name="Shaw J."/>
            <person name="Wu H."/>
            <person name="Hsiao K."/>
            <person name="Chao Y."/>
            <person name="Chu M."/>
            <person name="Cheng C."/>
            <person name="Hour A."/>
            <person name="Lee P."/>
            <person name="Lin S."/>
            <person name="Lin Y."/>
            <person name="Liou J."/>
            <person name="Liu S."/>
            <person name="Hsing Y."/>
            <person name="Raghuvanshi S."/>
            <person name="Mohanty A."/>
            <person name="Bharti A.K."/>
            <person name="Gaur A."/>
            <person name="Gupta V."/>
            <person name="Kumar D."/>
            <person name="Ravi V."/>
            <person name="Vij S."/>
            <person name="Kapur A."/>
            <person name="Khurana P."/>
            <person name="Khurana P."/>
            <person name="Khurana J.P."/>
            <person name="Tyagi A.K."/>
            <person name="Gaikwad K."/>
            <person name="Singh A."/>
            <person name="Dalal V."/>
            <person name="Srivastava S."/>
            <person name="Dixit A."/>
            <person name="Pal A.K."/>
            <person name="Ghazi I.A."/>
            <person name="Yadav M."/>
            <person name="Pandit A."/>
            <person name="Bhargava A."/>
            <person name="Sureshbabu K."/>
            <person name="Batra K."/>
            <person name="Sharma T.R."/>
            <person name="Mohapatra T."/>
            <person name="Singh N.K."/>
            <person name="Messing J."/>
            <person name="Nelson A.B."/>
            <person name="Fuks G."/>
            <person name="Kavchok S."/>
            <person name="Keizer G."/>
            <person name="Linton E."/>
            <person name="Llaca V."/>
            <person name="Song R."/>
            <person name="Tanyolac B."/>
            <person name="Young S."/>
            <person name="Ho-Il K."/>
            <person name="Hahn J.H."/>
            <person name="Sangsakoo G."/>
            <person name="Vanavichit A."/>
            <person name="de Mattos Luiz.A.T."/>
            <person name="Zimmer P.D."/>
            <person name="Malone G."/>
            <person name="Dellagostin O."/>
            <person name="de Oliveira A.C."/>
            <person name="Bevan M."/>
            <person name="Bancroft I."/>
            <person name="Minx P."/>
            <person name="Cordum H."/>
            <person name="Wilson R."/>
            <person name="Cheng Z."/>
            <person name="Jin W."/>
            <person name="Jiang J."/>
            <person name="Leong S.A."/>
            <person name="Iwama H."/>
            <person name="Gojobori T."/>
            <person name="Itoh T."/>
            <person name="Niimura Y."/>
            <person name="Fujii Y."/>
            <person name="Habara T."/>
            <person name="Sakai H."/>
            <person name="Sato Y."/>
            <person name="Wilson G."/>
            <person name="Kumar K."/>
            <person name="McCouch S."/>
            <person name="Juretic N."/>
            <person name="Hoen D."/>
            <person name="Wright S."/>
            <person name="Bruskiewich R."/>
            <person name="Bureau T."/>
            <person name="Miyao A."/>
            <person name="Hirochika H."/>
            <person name="Nishikawa T."/>
            <person name="Kadowaki K."/>
            <person name="Sugiura M."/>
            <person name="Burr B."/>
            <person name="Sasaki T."/>
        </authorList>
    </citation>
    <scope>NUCLEOTIDE SEQUENCE [LARGE SCALE GENOMIC DNA]</scope>
    <source>
        <strain evidence="3">cv. Nipponbare</strain>
    </source>
</reference>
<feature type="compositionally biased region" description="Basic and acidic residues" evidence="1">
    <location>
        <begin position="117"/>
        <end position="131"/>
    </location>
</feature>
<evidence type="ECO:0000313" key="2">
    <source>
        <dbReference type="EMBL" id="BAD54428.1"/>
    </source>
</evidence>
<organism evidence="2 3">
    <name type="scientific">Oryza sativa subsp. japonica</name>
    <name type="common">Rice</name>
    <dbReference type="NCBI Taxonomy" id="39947"/>
    <lineage>
        <taxon>Eukaryota</taxon>
        <taxon>Viridiplantae</taxon>
        <taxon>Streptophyta</taxon>
        <taxon>Embryophyta</taxon>
        <taxon>Tracheophyta</taxon>
        <taxon>Spermatophyta</taxon>
        <taxon>Magnoliopsida</taxon>
        <taxon>Liliopsida</taxon>
        <taxon>Poales</taxon>
        <taxon>Poaceae</taxon>
        <taxon>BOP clade</taxon>
        <taxon>Oryzoideae</taxon>
        <taxon>Oryzeae</taxon>
        <taxon>Oryzinae</taxon>
        <taxon>Oryza</taxon>
        <taxon>Oryza sativa</taxon>
    </lineage>
</organism>
<gene>
    <name evidence="2" type="primary">OSJNBa0055N24.17</name>
</gene>
<feature type="compositionally biased region" description="Low complexity" evidence="1">
    <location>
        <begin position="133"/>
        <end position="146"/>
    </location>
</feature>
<evidence type="ECO:0000256" key="1">
    <source>
        <dbReference type="SAM" id="MobiDB-lite"/>
    </source>
</evidence>
<dbReference type="AlphaFoldDB" id="Q5Z6J1"/>
<evidence type="ECO:0000313" key="3">
    <source>
        <dbReference type="Proteomes" id="UP000000763"/>
    </source>
</evidence>
<protein>
    <submittedName>
        <fullName evidence="2">Pr1-like protein</fullName>
    </submittedName>
</protein>
<feature type="compositionally biased region" description="Low complexity" evidence="1">
    <location>
        <begin position="64"/>
        <end position="101"/>
    </location>
</feature>
<feature type="compositionally biased region" description="Basic and acidic residues" evidence="1">
    <location>
        <begin position="187"/>
        <end position="196"/>
    </location>
</feature>
<accession>Q5Z6J1</accession>
<dbReference type="EMBL" id="AP005413">
    <property type="protein sequence ID" value="BAD54428.1"/>
    <property type="molecule type" value="Genomic_DNA"/>
</dbReference>
<dbReference type="Proteomes" id="UP000000763">
    <property type="component" value="Chromosome 6"/>
</dbReference>
<sequence length="314" mass="33018">MMCLALLVFPIDGFDFHEERIFRSCSPRERARGPGPREVGPTRQPHGPRWTGRTRLAAVGAVGPARQPHPRAQAADGRAHLAAARARPRAASPARPTGAARPRPDGHRRRPPARRSGARERGGKGEGERRSSAHPGTTTTTRTAAGAEEDGGAGRDDDDDGAPAVGGRSGAADGVGNHSAKPMEVAPSREEDRSDDGGGTELGGDGGERGARREHETDGESERRAAETEERSTSNDFIASEGREGGRGGRKPAAEFSGSIDAPATITGLNPSESEGEREGKAGEMGEGITGSDSPLFNARGDGGMRRNPRRRRR</sequence>
<feature type="region of interest" description="Disordered" evidence="1">
    <location>
        <begin position="27"/>
        <end position="314"/>
    </location>
</feature>
<feature type="compositionally biased region" description="Acidic residues" evidence="1">
    <location>
        <begin position="147"/>
        <end position="161"/>
    </location>
</feature>
<proteinExistence type="predicted"/>
<feature type="compositionally biased region" description="Basic and acidic residues" evidence="1">
    <location>
        <begin position="206"/>
        <end position="233"/>
    </location>
</feature>
<reference evidence="3" key="2">
    <citation type="journal article" date="2008" name="Nucleic Acids Res.">
        <title>The rice annotation project database (RAP-DB): 2008 update.</title>
        <authorList>
            <consortium name="The rice annotation project (RAP)"/>
        </authorList>
    </citation>
    <scope>GENOME REANNOTATION</scope>
    <source>
        <strain evidence="3">cv. Nipponbare</strain>
    </source>
</reference>
<name>Q5Z6J1_ORYSJ</name>
<feature type="compositionally biased region" description="Basic and acidic residues" evidence="1">
    <location>
        <begin position="275"/>
        <end position="284"/>
    </location>
</feature>